<feature type="transmembrane region" description="Helical" evidence="10">
    <location>
        <begin position="16"/>
        <end position="37"/>
    </location>
</feature>
<dbReference type="Pfam" id="PF01554">
    <property type="entry name" value="MatE"/>
    <property type="match status" value="2"/>
</dbReference>
<organism evidence="11 12">
    <name type="scientific">Teretinema zuelzerae</name>
    <dbReference type="NCBI Taxonomy" id="156"/>
    <lineage>
        <taxon>Bacteria</taxon>
        <taxon>Pseudomonadati</taxon>
        <taxon>Spirochaetota</taxon>
        <taxon>Spirochaetia</taxon>
        <taxon>Spirochaetales</taxon>
        <taxon>Treponemataceae</taxon>
        <taxon>Teretinema</taxon>
    </lineage>
</organism>
<keyword evidence="5" id="KW-1003">Cell membrane</keyword>
<protein>
    <recommendedName>
        <fullName evidence="3">Multidrug export protein MepA</fullName>
    </recommendedName>
</protein>
<feature type="transmembrane region" description="Helical" evidence="10">
    <location>
        <begin position="198"/>
        <end position="220"/>
    </location>
</feature>
<sequence length="449" mass="47832">MTEHDSRIRVLAEEPVLKAIMTMAIPVMLGMFVQVFYNMVDTFFIGKLNDVDQLAAASIGFPFFMLMMAIGGVLGVGTSSVVSRYLGMKKMKEAGEAVSLSLILILAAGIIVTAITASAIDPVVAMIGAKGSVAGPTKDYLLPLMISSIVIIGNFAVGIILRSEGAAMQAMTGMMVGTVVNIVLDPVMIFVFDMKIAGAAWATVIGNLAGLIYYLSCYFGKSIIKIKFTRNIFRLDYFREILSIGIPSGLNQALMSVAGIFLNNLAAGYGPVILAAMGVSQRLSSLIILLLIGLATGCQPLYGYNYGAKNKKRLISILKTSMTLGVGIGSVLLAVFTIFGKPAIAVFTSIPEVVAEGVFILRAMTIAAPIIGINMICMNSLQAFGKAMPSLIISAGRQGLFYIPLLFTLNALFGYHGLVFTQAIVEVLTAIAASLMLRHVLRTDEHLRA</sequence>
<keyword evidence="6 10" id="KW-0812">Transmembrane</keyword>
<evidence type="ECO:0000256" key="6">
    <source>
        <dbReference type="ARBA" id="ARBA00022692"/>
    </source>
</evidence>
<evidence type="ECO:0000256" key="9">
    <source>
        <dbReference type="ARBA" id="ARBA00023251"/>
    </source>
</evidence>
<name>A0AAE3JKG9_9SPIR</name>
<dbReference type="GO" id="GO:0015297">
    <property type="term" value="F:antiporter activity"/>
    <property type="evidence" value="ECO:0007669"/>
    <property type="project" value="InterPro"/>
</dbReference>
<gene>
    <name evidence="11" type="ORF">K7J14_04410</name>
</gene>
<keyword evidence="8 10" id="KW-0472">Membrane</keyword>
<evidence type="ECO:0000313" key="11">
    <source>
        <dbReference type="EMBL" id="MCD1653939.1"/>
    </source>
</evidence>
<dbReference type="InterPro" id="IPR002528">
    <property type="entry name" value="MATE_fam"/>
</dbReference>
<evidence type="ECO:0000256" key="8">
    <source>
        <dbReference type="ARBA" id="ARBA00023136"/>
    </source>
</evidence>
<feature type="transmembrane region" description="Helical" evidence="10">
    <location>
        <begin position="282"/>
        <end position="302"/>
    </location>
</feature>
<evidence type="ECO:0000256" key="10">
    <source>
        <dbReference type="SAM" id="Phobius"/>
    </source>
</evidence>
<feature type="transmembrane region" description="Helical" evidence="10">
    <location>
        <begin position="314"/>
        <end position="339"/>
    </location>
</feature>
<feature type="transmembrane region" description="Helical" evidence="10">
    <location>
        <begin position="423"/>
        <end position="441"/>
    </location>
</feature>
<dbReference type="Proteomes" id="UP001198163">
    <property type="component" value="Unassembled WGS sequence"/>
</dbReference>
<feature type="transmembrane region" description="Helical" evidence="10">
    <location>
        <begin position="57"/>
        <end position="76"/>
    </location>
</feature>
<evidence type="ECO:0000256" key="5">
    <source>
        <dbReference type="ARBA" id="ARBA00022475"/>
    </source>
</evidence>
<evidence type="ECO:0000256" key="1">
    <source>
        <dbReference type="ARBA" id="ARBA00004651"/>
    </source>
</evidence>
<feature type="transmembrane region" description="Helical" evidence="10">
    <location>
        <begin position="140"/>
        <end position="161"/>
    </location>
</feature>
<dbReference type="GO" id="GO:0005886">
    <property type="term" value="C:plasma membrane"/>
    <property type="evidence" value="ECO:0007669"/>
    <property type="project" value="UniProtKB-SubCell"/>
</dbReference>
<feature type="transmembrane region" description="Helical" evidence="10">
    <location>
        <begin position="241"/>
        <end position="262"/>
    </location>
</feature>
<feature type="transmembrane region" description="Helical" evidence="10">
    <location>
        <begin position="359"/>
        <end position="378"/>
    </location>
</feature>
<dbReference type="InterPro" id="IPR048279">
    <property type="entry name" value="MdtK-like"/>
</dbReference>
<evidence type="ECO:0000313" key="12">
    <source>
        <dbReference type="Proteomes" id="UP001198163"/>
    </source>
</evidence>
<dbReference type="RefSeq" id="WP_230753584.1">
    <property type="nucleotide sequence ID" value="NZ_JAINWA010000001.1"/>
</dbReference>
<proteinExistence type="inferred from homology"/>
<evidence type="ECO:0000256" key="4">
    <source>
        <dbReference type="ARBA" id="ARBA00022448"/>
    </source>
</evidence>
<comment type="caution">
    <text evidence="11">The sequence shown here is derived from an EMBL/GenBank/DDBJ whole genome shotgun (WGS) entry which is preliminary data.</text>
</comment>
<keyword evidence="9" id="KW-0046">Antibiotic resistance</keyword>
<evidence type="ECO:0000256" key="2">
    <source>
        <dbReference type="ARBA" id="ARBA00008417"/>
    </source>
</evidence>
<feature type="transmembrane region" description="Helical" evidence="10">
    <location>
        <begin position="173"/>
        <end position="192"/>
    </location>
</feature>
<dbReference type="NCBIfam" id="TIGR00797">
    <property type="entry name" value="matE"/>
    <property type="match status" value="1"/>
</dbReference>
<dbReference type="PANTHER" id="PTHR43823">
    <property type="entry name" value="SPORULATION PROTEIN YKVU"/>
    <property type="match status" value="1"/>
</dbReference>
<dbReference type="PANTHER" id="PTHR43823:SF3">
    <property type="entry name" value="MULTIDRUG EXPORT PROTEIN MEPA"/>
    <property type="match status" value="1"/>
</dbReference>
<dbReference type="PIRSF" id="PIRSF006603">
    <property type="entry name" value="DinF"/>
    <property type="match status" value="1"/>
</dbReference>
<evidence type="ECO:0000256" key="7">
    <source>
        <dbReference type="ARBA" id="ARBA00022989"/>
    </source>
</evidence>
<keyword evidence="7 10" id="KW-1133">Transmembrane helix</keyword>
<dbReference type="InterPro" id="IPR045070">
    <property type="entry name" value="MATE_MepA-like"/>
</dbReference>
<dbReference type="EMBL" id="JAINWA010000001">
    <property type="protein sequence ID" value="MCD1653939.1"/>
    <property type="molecule type" value="Genomic_DNA"/>
</dbReference>
<dbReference type="GO" id="GO:0042910">
    <property type="term" value="F:xenobiotic transmembrane transporter activity"/>
    <property type="evidence" value="ECO:0007669"/>
    <property type="project" value="InterPro"/>
</dbReference>
<evidence type="ECO:0000256" key="3">
    <source>
        <dbReference type="ARBA" id="ARBA00022106"/>
    </source>
</evidence>
<dbReference type="CDD" id="cd13143">
    <property type="entry name" value="MATE_MepA_like"/>
    <property type="match status" value="1"/>
</dbReference>
<dbReference type="InterPro" id="IPR051327">
    <property type="entry name" value="MATE_MepA_subfamily"/>
</dbReference>
<comment type="similarity">
    <text evidence="2">Belongs to the multi antimicrobial extrusion (MATE) (TC 2.A.66.1) family. MepA subfamily.</text>
</comment>
<keyword evidence="4" id="KW-0813">Transport</keyword>
<feature type="transmembrane region" description="Helical" evidence="10">
    <location>
        <begin position="399"/>
        <end position="417"/>
    </location>
</feature>
<dbReference type="GO" id="GO:0046677">
    <property type="term" value="P:response to antibiotic"/>
    <property type="evidence" value="ECO:0007669"/>
    <property type="project" value="UniProtKB-KW"/>
</dbReference>
<feature type="transmembrane region" description="Helical" evidence="10">
    <location>
        <begin position="97"/>
        <end position="120"/>
    </location>
</feature>
<keyword evidence="12" id="KW-1185">Reference proteome</keyword>
<dbReference type="AlphaFoldDB" id="A0AAE3JKG9"/>
<accession>A0AAE3JKG9</accession>
<comment type="subcellular location">
    <subcellularLocation>
        <location evidence="1">Cell membrane</location>
        <topology evidence="1">Multi-pass membrane protein</topology>
    </subcellularLocation>
</comment>
<reference evidence="11" key="1">
    <citation type="submission" date="2021-08" db="EMBL/GenBank/DDBJ databases">
        <title>Comparative analyses of Brucepasteria parasyntrophica and Teretinema zuelzerae.</title>
        <authorList>
            <person name="Song Y."/>
            <person name="Brune A."/>
        </authorList>
    </citation>
    <scope>NUCLEOTIDE SEQUENCE</scope>
    <source>
        <strain evidence="11">DSM 1903</strain>
    </source>
</reference>